<dbReference type="InterPro" id="IPR007718">
    <property type="entry name" value="Srp40_C"/>
</dbReference>
<dbReference type="PROSITE" id="PS50896">
    <property type="entry name" value="LISH"/>
    <property type="match status" value="1"/>
</dbReference>
<dbReference type="EMBL" id="MVGT01002477">
    <property type="protein sequence ID" value="OVA07521.1"/>
    <property type="molecule type" value="Genomic_DNA"/>
</dbReference>
<feature type="region of interest" description="Disordered" evidence="1">
    <location>
        <begin position="146"/>
        <end position="424"/>
    </location>
</feature>
<feature type="compositionally biased region" description="Basic and acidic residues" evidence="1">
    <location>
        <begin position="346"/>
        <end position="368"/>
    </location>
</feature>
<keyword evidence="4" id="KW-1185">Reference proteome</keyword>
<dbReference type="OMA" id="PRQIMLA"/>
<evidence type="ECO:0000256" key="1">
    <source>
        <dbReference type="SAM" id="MobiDB-lite"/>
    </source>
</evidence>
<dbReference type="Proteomes" id="UP000195402">
    <property type="component" value="Unassembled WGS sequence"/>
</dbReference>
<gene>
    <name evidence="3" type="ORF">BVC80_37g8</name>
</gene>
<feature type="compositionally biased region" description="Polar residues" evidence="1">
    <location>
        <begin position="397"/>
        <end position="419"/>
    </location>
</feature>
<evidence type="ECO:0000259" key="2">
    <source>
        <dbReference type="Pfam" id="PF05022"/>
    </source>
</evidence>
<dbReference type="STRING" id="56857.A0A200QAN7"/>
<evidence type="ECO:0000313" key="3">
    <source>
        <dbReference type="EMBL" id="OVA07521.1"/>
    </source>
</evidence>
<dbReference type="GO" id="GO:0005730">
    <property type="term" value="C:nucleolus"/>
    <property type="evidence" value="ECO:0007669"/>
    <property type="project" value="InterPro"/>
</dbReference>
<dbReference type="OrthoDB" id="5599646at2759"/>
<protein>
    <submittedName>
        <fullName evidence="3">LisH dimerization motif</fullName>
    </submittedName>
</protein>
<dbReference type="Pfam" id="PF05022">
    <property type="entry name" value="SRP40_C"/>
    <property type="match status" value="1"/>
</dbReference>
<dbReference type="InParanoid" id="A0A200QAN7"/>
<comment type="caution">
    <text evidence="3">The sequence shown here is derived from an EMBL/GenBank/DDBJ whole genome shotgun (WGS) entry which is preliminary data.</text>
</comment>
<feature type="compositionally biased region" description="Basic and acidic residues" evidence="1">
    <location>
        <begin position="292"/>
        <end position="312"/>
    </location>
</feature>
<dbReference type="PANTHER" id="PTHR23216:SF1">
    <property type="entry name" value="NUCLEOLAR AND COILED-BODY PHOSPHOPROTEIN 1"/>
    <property type="match status" value="1"/>
</dbReference>
<feature type="domain" description="Srp40 C-terminal" evidence="2">
    <location>
        <begin position="429"/>
        <end position="501"/>
    </location>
</feature>
<proteinExistence type="predicted"/>
<name>A0A200QAN7_MACCD</name>
<evidence type="ECO:0000313" key="4">
    <source>
        <dbReference type="Proteomes" id="UP000195402"/>
    </source>
</evidence>
<feature type="compositionally biased region" description="Basic and acidic residues" evidence="1">
    <location>
        <begin position="377"/>
        <end position="396"/>
    </location>
</feature>
<accession>A0A200QAN7</accession>
<sequence length="507" mass="56661">MLETSALIAFEPRQIMLAKQQKMKNKKSSLETLENDLSDKALIQKSSKKDKKKKSSTKDSSPLLLSIAEFLEHKGFSKTLAAFKSEALIEELDGLKGHSLDLEAMYYRHLETSKCDGKVNNSSSEKLDLQIEGVAEKDKGDAAIKSVSKVKKREHKGNDTDDSVDKLTNEAAADFPVKSKDKKKKSKLVSDSSGENTQKVGSEVFQEPANNMVCETQVDEPDRKYKDKKKKKSKPTSESLVESVEQGGPRENGTLDKSAAENISSEGSVEEKNVKSKDKKRKKNKLTTESLSEDKENFERGDSKKTDPKKENLLTLESSAVNTNKKESKKRKRLGSEDNESQPDEIESKESKQSKTKGSEKDMGKDNFLKANALLESDGHAGKKRKMENGQHESDTSFKSPLNEQPSATEKSGKKQLNGSAEPKTINAFRRVDIEKVEFVDERLQDNSYWAKDGADSGYGAKAQEVLGQVRGRDFRHEKTKKKRGSYRGGQIDLQSHSIKFNYSDEE</sequence>
<dbReference type="InterPro" id="IPR006594">
    <property type="entry name" value="LisH"/>
</dbReference>
<reference evidence="3 4" key="1">
    <citation type="journal article" date="2017" name="Mol. Plant">
        <title>The Genome of Medicinal Plant Macleaya cordata Provides New Insights into Benzylisoquinoline Alkaloids Metabolism.</title>
        <authorList>
            <person name="Liu X."/>
            <person name="Liu Y."/>
            <person name="Huang P."/>
            <person name="Ma Y."/>
            <person name="Qing Z."/>
            <person name="Tang Q."/>
            <person name="Cao H."/>
            <person name="Cheng P."/>
            <person name="Zheng Y."/>
            <person name="Yuan Z."/>
            <person name="Zhou Y."/>
            <person name="Liu J."/>
            <person name="Tang Z."/>
            <person name="Zhuo Y."/>
            <person name="Zhang Y."/>
            <person name="Yu L."/>
            <person name="Huang J."/>
            <person name="Yang P."/>
            <person name="Peng Q."/>
            <person name="Zhang J."/>
            <person name="Jiang W."/>
            <person name="Zhang Z."/>
            <person name="Lin K."/>
            <person name="Ro D.K."/>
            <person name="Chen X."/>
            <person name="Xiong X."/>
            <person name="Shang Y."/>
            <person name="Huang S."/>
            <person name="Zeng J."/>
        </authorList>
    </citation>
    <scope>NUCLEOTIDE SEQUENCE [LARGE SCALE GENOMIC DNA]</scope>
    <source>
        <strain evidence="4">cv. BLH2017</strain>
        <tissue evidence="3">Root</tissue>
    </source>
</reference>
<organism evidence="3 4">
    <name type="scientific">Macleaya cordata</name>
    <name type="common">Five-seeded plume-poppy</name>
    <name type="synonym">Bocconia cordata</name>
    <dbReference type="NCBI Taxonomy" id="56857"/>
    <lineage>
        <taxon>Eukaryota</taxon>
        <taxon>Viridiplantae</taxon>
        <taxon>Streptophyta</taxon>
        <taxon>Embryophyta</taxon>
        <taxon>Tracheophyta</taxon>
        <taxon>Spermatophyta</taxon>
        <taxon>Magnoliopsida</taxon>
        <taxon>Ranunculales</taxon>
        <taxon>Papaveraceae</taxon>
        <taxon>Papaveroideae</taxon>
        <taxon>Macleaya</taxon>
    </lineage>
</organism>
<dbReference type="PANTHER" id="PTHR23216">
    <property type="entry name" value="NUCLEOLAR AND COILED-BODY PHOSPHOPROTEIN 1"/>
    <property type="match status" value="1"/>
</dbReference>
<feature type="compositionally biased region" description="Basic and acidic residues" evidence="1">
    <location>
        <begin position="156"/>
        <end position="168"/>
    </location>
</feature>
<dbReference type="AlphaFoldDB" id="A0A200QAN7"/>
<dbReference type="InterPro" id="IPR039191">
    <property type="entry name" value="Nopp140-like"/>
</dbReference>